<name>A0A818RKQ6_9BILA</name>
<dbReference type="EMBL" id="CAJNON010000135">
    <property type="protein sequence ID" value="CAF1016408.1"/>
    <property type="molecule type" value="Genomic_DNA"/>
</dbReference>
<dbReference type="Gene3D" id="3.10.450.10">
    <property type="match status" value="1"/>
</dbReference>
<accession>A0A818RKQ6</accession>
<feature type="chain" id="PRO_5036233986" evidence="1">
    <location>
        <begin position="25"/>
        <end position="160"/>
    </location>
</feature>
<protein>
    <submittedName>
        <fullName evidence="4">Uncharacterized protein</fullName>
    </submittedName>
</protein>
<evidence type="ECO:0000313" key="3">
    <source>
        <dbReference type="EMBL" id="CAF1029838.1"/>
    </source>
</evidence>
<dbReference type="OrthoDB" id="10035723at2759"/>
<dbReference type="EMBL" id="CAJOBB010000352">
    <property type="protein sequence ID" value="CAF3658997.1"/>
    <property type="molecule type" value="Genomic_DNA"/>
</dbReference>
<dbReference type="Proteomes" id="UP000663868">
    <property type="component" value="Unassembled WGS sequence"/>
</dbReference>
<gene>
    <name evidence="3" type="ORF">IZO911_LOCUS19192</name>
    <name evidence="4" type="ORF">KXQ929_LOCUS8204</name>
    <name evidence="5" type="ORF">OKA104_LOCUS26849</name>
    <name evidence="2" type="ORF">VCS650_LOCUS15550</name>
</gene>
<evidence type="ECO:0000256" key="1">
    <source>
        <dbReference type="SAM" id="SignalP"/>
    </source>
</evidence>
<evidence type="ECO:0000313" key="2">
    <source>
        <dbReference type="EMBL" id="CAF1016408.1"/>
    </source>
</evidence>
<evidence type="ECO:0000313" key="6">
    <source>
        <dbReference type="Proteomes" id="UP000663868"/>
    </source>
</evidence>
<dbReference type="EMBL" id="CAJNOE010000190">
    <property type="protein sequence ID" value="CAF1029838.1"/>
    <property type="molecule type" value="Genomic_DNA"/>
</dbReference>
<dbReference type="AlphaFoldDB" id="A0A818RKQ6"/>
<evidence type="ECO:0000313" key="5">
    <source>
        <dbReference type="EMBL" id="CAF3949178.1"/>
    </source>
</evidence>
<proteinExistence type="predicted"/>
<comment type="caution">
    <text evidence="4">The sequence shown here is derived from an EMBL/GenBank/DDBJ whole genome shotgun (WGS) entry which is preliminary data.</text>
</comment>
<dbReference type="Proteomes" id="UP000663881">
    <property type="component" value="Unassembled WGS sequence"/>
</dbReference>
<evidence type="ECO:0000313" key="4">
    <source>
        <dbReference type="EMBL" id="CAF3658997.1"/>
    </source>
</evidence>
<sequence length="160" mass="18215">MISSRIFLILFCTIVIFCIEFNNGAPTVKPTTKVPKTTTKTTIKVQKNSTEIAKPALLGGHTPWTKTIQPKHKKIFDDYKKIILKKLQEVHKVPKTFNPKPEKFSVQVVGGANYLYLVKLPINKYASVSIHHVAWKKDHYGKETNVIVPPKTYELDDKNV</sequence>
<reference evidence="4" key="1">
    <citation type="submission" date="2021-02" db="EMBL/GenBank/DDBJ databases">
        <authorList>
            <person name="Nowell W R."/>
        </authorList>
    </citation>
    <scope>NUCLEOTIDE SEQUENCE</scope>
</reference>
<feature type="signal peptide" evidence="1">
    <location>
        <begin position="1"/>
        <end position="24"/>
    </location>
</feature>
<dbReference type="Proteomes" id="UP000663860">
    <property type="component" value="Unassembled WGS sequence"/>
</dbReference>
<dbReference type="Proteomes" id="UP000663891">
    <property type="component" value="Unassembled WGS sequence"/>
</dbReference>
<dbReference type="EMBL" id="CAJOAY010002399">
    <property type="protein sequence ID" value="CAF3949178.1"/>
    <property type="molecule type" value="Genomic_DNA"/>
</dbReference>
<keyword evidence="1" id="KW-0732">Signal</keyword>
<organism evidence="4 6">
    <name type="scientific">Adineta steineri</name>
    <dbReference type="NCBI Taxonomy" id="433720"/>
    <lineage>
        <taxon>Eukaryota</taxon>
        <taxon>Metazoa</taxon>
        <taxon>Spiralia</taxon>
        <taxon>Gnathifera</taxon>
        <taxon>Rotifera</taxon>
        <taxon>Eurotatoria</taxon>
        <taxon>Bdelloidea</taxon>
        <taxon>Adinetida</taxon>
        <taxon>Adinetidae</taxon>
        <taxon>Adineta</taxon>
    </lineage>
</organism>